<feature type="transmembrane region" description="Helical" evidence="1">
    <location>
        <begin position="143"/>
        <end position="168"/>
    </location>
</feature>
<evidence type="ECO:0000256" key="1">
    <source>
        <dbReference type="SAM" id="Phobius"/>
    </source>
</evidence>
<dbReference type="InterPro" id="IPR001763">
    <property type="entry name" value="Rhodanese-like_dom"/>
</dbReference>
<keyword evidence="1" id="KW-0812">Transmembrane</keyword>
<dbReference type="SUPFAM" id="SSF52821">
    <property type="entry name" value="Rhodanese/Cell cycle control phosphatase"/>
    <property type="match status" value="1"/>
</dbReference>
<dbReference type="PROSITE" id="PS50206">
    <property type="entry name" value="RHODANESE_3"/>
    <property type="match status" value="1"/>
</dbReference>
<dbReference type="EMBL" id="QNRR01000012">
    <property type="protein sequence ID" value="RBP38190.1"/>
    <property type="molecule type" value="Genomic_DNA"/>
</dbReference>
<dbReference type="Pfam" id="PF00581">
    <property type="entry name" value="Rhodanese"/>
    <property type="match status" value="1"/>
</dbReference>
<dbReference type="OrthoDB" id="9800872at2"/>
<dbReference type="AlphaFoldDB" id="A0A366H7R2"/>
<feature type="transmembrane region" description="Helical" evidence="1">
    <location>
        <begin position="119"/>
        <end position="137"/>
    </location>
</feature>
<dbReference type="SMART" id="SM00450">
    <property type="entry name" value="RHOD"/>
    <property type="match status" value="1"/>
</dbReference>
<dbReference type="CDD" id="cd00158">
    <property type="entry name" value="RHOD"/>
    <property type="match status" value="1"/>
</dbReference>
<gene>
    <name evidence="3" type="ORF">DES53_112188</name>
</gene>
<protein>
    <submittedName>
        <fullName evidence="3">Rhodanese-related sulfurtransferase</fullName>
    </submittedName>
</protein>
<dbReference type="PANTHER" id="PTHR45431">
    <property type="entry name" value="RHODANESE-LIKE DOMAIN-CONTAINING PROTEIN 15, CHLOROPLASTIC"/>
    <property type="match status" value="1"/>
</dbReference>
<dbReference type="GO" id="GO:0016740">
    <property type="term" value="F:transferase activity"/>
    <property type="evidence" value="ECO:0007669"/>
    <property type="project" value="UniProtKB-KW"/>
</dbReference>
<dbReference type="Proteomes" id="UP000253426">
    <property type="component" value="Unassembled WGS sequence"/>
</dbReference>
<feature type="domain" description="Rhodanese" evidence="2">
    <location>
        <begin position="15"/>
        <end position="107"/>
    </location>
</feature>
<reference evidence="3 4" key="1">
    <citation type="submission" date="2018-06" db="EMBL/GenBank/DDBJ databases">
        <title>Genomic Encyclopedia of Type Strains, Phase IV (KMG-IV): sequencing the most valuable type-strain genomes for metagenomic binning, comparative biology and taxonomic classification.</title>
        <authorList>
            <person name="Goeker M."/>
        </authorList>
    </citation>
    <scope>NUCLEOTIDE SEQUENCE [LARGE SCALE GENOMIC DNA]</scope>
    <source>
        <strain evidence="3 4">DSM 25532</strain>
    </source>
</reference>
<dbReference type="Gene3D" id="6.10.140.1340">
    <property type="match status" value="1"/>
</dbReference>
<accession>A0A366H7R2</accession>
<proteinExistence type="predicted"/>
<dbReference type="InterPro" id="IPR021309">
    <property type="entry name" value="YgaP-like_TM"/>
</dbReference>
<sequence length="190" mass="20513">MKTISPKQLHERQQRGEPVPLLDVRTLAEHAEVHVPGVHLIPLDKLDAEKMAITAGFTKDTPLYVFCRSGSRAKQAAEKLERAGFSACHVVDGGTVGWAEAGLPVNRGAGKVISLERQVRIAAGLLVLMGVLLSWWVHPALVWLSGFVGAGLIFAGMTDWCGMGMLLARMPWNQAKSSPQMPTCPAPTAR</sequence>
<organism evidence="3 4">
    <name type="scientific">Roseimicrobium gellanilyticum</name>
    <dbReference type="NCBI Taxonomy" id="748857"/>
    <lineage>
        <taxon>Bacteria</taxon>
        <taxon>Pseudomonadati</taxon>
        <taxon>Verrucomicrobiota</taxon>
        <taxon>Verrucomicrobiia</taxon>
        <taxon>Verrucomicrobiales</taxon>
        <taxon>Verrucomicrobiaceae</taxon>
        <taxon>Roseimicrobium</taxon>
    </lineage>
</organism>
<keyword evidence="4" id="KW-1185">Reference proteome</keyword>
<keyword evidence="1" id="KW-1133">Transmembrane helix</keyword>
<dbReference type="Gene3D" id="3.40.250.10">
    <property type="entry name" value="Rhodanese-like domain"/>
    <property type="match status" value="1"/>
</dbReference>
<evidence type="ECO:0000259" key="2">
    <source>
        <dbReference type="PROSITE" id="PS50206"/>
    </source>
</evidence>
<name>A0A366H7R2_9BACT</name>
<dbReference type="RefSeq" id="WP_113961297.1">
    <property type="nucleotide sequence ID" value="NZ_QNRR01000012.1"/>
</dbReference>
<dbReference type="InterPro" id="IPR036873">
    <property type="entry name" value="Rhodanese-like_dom_sf"/>
</dbReference>
<dbReference type="InterPro" id="IPR052367">
    <property type="entry name" value="Thiosulfate_ST/Rhodanese-like"/>
</dbReference>
<keyword evidence="1" id="KW-0472">Membrane</keyword>
<evidence type="ECO:0000313" key="4">
    <source>
        <dbReference type="Proteomes" id="UP000253426"/>
    </source>
</evidence>
<keyword evidence="3" id="KW-0808">Transferase</keyword>
<dbReference type="PANTHER" id="PTHR45431:SF3">
    <property type="entry name" value="RHODANESE-LIKE DOMAIN-CONTAINING PROTEIN 15, CHLOROPLASTIC"/>
    <property type="match status" value="1"/>
</dbReference>
<dbReference type="Pfam" id="PF11127">
    <property type="entry name" value="YgaP-like_TM"/>
    <property type="match status" value="1"/>
</dbReference>
<comment type="caution">
    <text evidence="3">The sequence shown here is derived from an EMBL/GenBank/DDBJ whole genome shotgun (WGS) entry which is preliminary data.</text>
</comment>
<evidence type="ECO:0000313" key="3">
    <source>
        <dbReference type="EMBL" id="RBP38190.1"/>
    </source>
</evidence>